<feature type="non-terminal residue" evidence="1">
    <location>
        <position position="1"/>
    </location>
</feature>
<organism evidence="1 2">
    <name type="scientific">Allacma fusca</name>
    <dbReference type="NCBI Taxonomy" id="39272"/>
    <lineage>
        <taxon>Eukaryota</taxon>
        <taxon>Metazoa</taxon>
        <taxon>Ecdysozoa</taxon>
        <taxon>Arthropoda</taxon>
        <taxon>Hexapoda</taxon>
        <taxon>Collembola</taxon>
        <taxon>Symphypleona</taxon>
        <taxon>Sminthuridae</taxon>
        <taxon>Allacma</taxon>
    </lineage>
</organism>
<name>A0A8J2JRQ3_9HEXA</name>
<reference evidence="1" key="1">
    <citation type="submission" date="2021-06" db="EMBL/GenBank/DDBJ databases">
        <authorList>
            <person name="Hodson N. C."/>
            <person name="Mongue J. A."/>
            <person name="Jaron S. K."/>
        </authorList>
    </citation>
    <scope>NUCLEOTIDE SEQUENCE</scope>
</reference>
<gene>
    <name evidence="1" type="ORF">AFUS01_LOCUS14215</name>
</gene>
<dbReference type="AlphaFoldDB" id="A0A8J2JRQ3"/>
<dbReference type="Proteomes" id="UP000708208">
    <property type="component" value="Unassembled WGS sequence"/>
</dbReference>
<keyword evidence="2" id="KW-1185">Reference proteome</keyword>
<proteinExistence type="predicted"/>
<protein>
    <submittedName>
        <fullName evidence="1">Uncharacterized protein</fullName>
    </submittedName>
</protein>
<sequence length="260" mass="29050">SRWTLSKLRTDPTSEPDKESWENLVVEFKCTADTYQTVSQQATHLQFTSTIESSCSSVDQNYYENRYRDRKPTSKLEGFVTSSKSQSATSKLKKTICDAVGTSSENPDWSLTDTVGNEDTTKISLHCVETGTEERDGASPTSFGKVLSEEIVNGPQFISKIDSMQAEFRHFQEIVATELKDIKSDLEVVRSAVVKPNQCRKPTYPFKIPISNDVDLDAAEDIIATEQVSFKSWCVSIGGSSASHHMRRLLTSIFFFTSTP</sequence>
<accession>A0A8J2JRQ3</accession>
<dbReference type="OrthoDB" id="6616134at2759"/>
<dbReference type="EMBL" id="CAJVCH010119315">
    <property type="protein sequence ID" value="CAG7725249.1"/>
    <property type="molecule type" value="Genomic_DNA"/>
</dbReference>
<evidence type="ECO:0000313" key="1">
    <source>
        <dbReference type="EMBL" id="CAG7725249.1"/>
    </source>
</evidence>
<evidence type="ECO:0000313" key="2">
    <source>
        <dbReference type="Proteomes" id="UP000708208"/>
    </source>
</evidence>
<comment type="caution">
    <text evidence="1">The sequence shown here is derived from an EMBL/GenBank/DDBJ whole genome shotgun (WGS) entry which is preliminary data.</text>
</comment>